<dbReference type="InterPro" id="IPR027921">
    <property type="entry name" value="NOPCHAP1"/>
</dbReference>
<feature type="compositionally biased region" description="Polar residues" evidence="1">
    <location>
        <begin position="25"/>
        <end position="37"/>
    </location>
</feature>
<keyword evidence="3" id="KW-1185">Reference proteome</keyword>
<feature type="compositionally biased region" description="Low complexity" evidence="1">
    <location>
        <begin position="66"/>
        <end position="79"/>
    </location>
</feature>
<name>A0A8H7AIN3_9EURO</name>
<feature type="region of interest" description="Disordered" evidence="1">
    <location>
        <begin position="1"/>
        <end position="124"/>
    </location>
</feature>
<feature type="compositionally biased region" description="Polar residues" evidence="1">
    <location>
        <begin position="224"/>
        <end position="233"/>
    </location>
</feature>
<feature type="compositionally biased region" description="Basic and acidic residues" evidence="1">
    <location>
        <begin position="1"/>
        <end position="10"/>
    </location>
</feature>
<gene>
    <name evidence="2" type="ORF">GJ744_010112</name>
</gene>
<dbReference type="Proteomes" id="UP000606974">
    <property type="component" value="Unassembled WGS sequence"/>
</dbReference>
<dbReference type="PANTHER" id="PTHR38489">
    <property type="entry name" value="HISTONE CHAPERONE DOMAIN-CONTAINING PROTEIN"/>
    <property type="match status" value="1"/>
</dbReference>
<feature type="region of interest" description="Disordered" evidence="1">
    <location>
        <begin position="197"/>
        <end position="260"/>
    </location>
</feature>
<proteinExistence type="predicted"/>
<sequence length="260" mass="27888">MGTDQKRRLPVEFSGVRRGIKRLRSPNTGESLQLQTDATRREKASLHGSSVLADLARKSDRDGVVETGQGDTDTSSSGSDLEDTSEEISSGDQDETSSTQVGGTNKGDSCEDDDLIQDLPVPRKPLMSVSHAAFDLRTRLSAFLPQLQKANADLENATEAGLRHLDEVADDEDHYIEMNLGLGVLKEKRPPAAQVDGLRLADEDSTSSSEDSDSDPTEARGNVDDQNVDSAALTTFIGVKRSGSKRPSIQDLTDGCNADG</sequence>
<dbReference type="GO" id="GO:0000492">
    <property type="term" value="P:box C/D snoRNP assembly"/>
    <property type="evidence" value="ECO:0007669"/>
    <property type="project" value="InterPro"/>
</dbReference>
<evidence type="ECO:0000256" key="1">
    <source>
        <dbReference type="SAM" id="MobiDB-lite"/>
    </source>
</evidence>
<dbReference type="Pfam" id="PF15370">
    <property type="entry name" value="NOPCHAP1"/>
    <property type="match status" value="1"/>
</dbReference>
<protein>
    <submittedName>
        <fullName evidence="2">Uncharacterized protein</fullName>
    </submittedName>
</protein>
<evidence type="ECO:0000313" key="2">
    <source>
        <dbReference type="EMBL" id="KAF7507811.1"/>
    </source>
</evidence>
<dbReference type="EMBL" id="JAACFV010000063">
    <property type="protein sequence ID" value="KAF7507811.1"/>
    <property type="molecule type" value="Genomic_DNA"/>
</dbReference>
<feature type="compositionally biased region" description="Basic and acidic residues" evidence="1">
    <location>
        <begin position="55"/>
        <end position="64"/>
    </location>
</feature>
<dbReference type="AlphaFoldDB" id="A0A8H7AIN3"/>
<evidence type="ECO:0000313" key="3">
    <source>
        <dbReference type="Proteomes" id="UP000606974"/>
    </source>
</evidence>
<comment type="caution">
    <text evidence="2">The sequence shown here is derived from an EMBL/GenBank/DDBJ whole genome shotgun (WGS) entry which is preliminary data.</text>
</comment>
<dbReference type="OrthoDB" id="1112980at2759"/>
<organism evidence="2 3">
    <name type="scientific">Endocarpon pusillum</name>
    <dbReference type="NCBI Taxonomy" id="364733"/>
    <lineage>
        <taxon>Eukaryota</taxon>
        <taxon>Fungi</taxon>
        <taxon>Dikarya</taxon>
        <taxon>Ascomycota</taxon>
        <taxon>Pezizomycotina</taxon>
        <taxon>Eurotiomycetes</taxon>
        <taxon>Chaetothyriomycetidae</taxon>
        <taxon>Verrucariales</taxon>
        <taxon>Verrucariaceae</taxon>
        <taxon>Endocarpon</taxon>
    </lineage>
</organism>
<reference evidence="2" key="1">
    <citation type="submission" date="2020-02" db="EMBL/GenBank/DDBJ databases">
        <authorList>
            <person name="Palmer J.M."/>
        </authorList>
    </citation>
    <scope>NUCLEOTIDE SEQUENCE</scope>
    <source>
        <strain evidence="2">EPUS1.4</strain>
        <tissue evidence="2">Thallus</tissue>
    </source>
</reference>
<feature type="compositionally biased region" description="Polar residues" evidence="1">
    <location>
        <begin position="88"/>
        <end position="107"/>
    </location>
</feature>
<accession>A0A8H7AIN3</accession>
<dbReference type="PANTHER" id="PTHR38489:SF1">
    <property type="entry name" value="HISTONE CHAPERONE DOMAIN-CONTAINING PROTEIN"/>
    <property type="match status" value="1"/>
</dbReference>